<accession>A0A1V6Q735</accession>
<evidence type="ECO:0000256" key="1">
    <source>
        <dbReference type="ARBA" id="ARBA00023002"/>
    </source>
</evidence>
<dbReference type="PANTHER" id="PTHR47534:SF3">
    <property type="entry name" value="ALCOHOL DEHYDROGENASE-LIKE C-TERMINAL DOMAIN-CONTAINING PROTEIN"/>
    <property type="match status" value="1"/>
</dbReference>
<dbReference type="OrthoDB" id="2898509at2759"/>
<name>A0A1V6Q735_9EURO</name>
<evidence type="ECO:0008006" key="4">
    <source>
        <dbReference type="Google" id="ProtNLM"/>
    </source>
</evidence>
<keyword evidence="3" id="KW-1185">Reference proteome</keyword>
<dbReference type="Pfam" id="PF00106">
    <property type="entry name" value="adh_short"/>
    <property type="match status" value="1"/>
</dbReference>
<gene>
    <name evidence="2" type="ORF">PENANT_c011G08797</name>
</gene>
<dbReference type="InterPro" id="IPR002347">
    <property type="entry name" value="SDR_fam"/>
</dbReference>
<reference evidence="3" key="1">
    <citation type="journal article" date="2017" name="Nat. Microbiol.">
        <title>Global analysis of biosynthetic gene clusters reveals vast potential of secondary metabolite production in Penicillium species.</title>
        <authorList>
            <person name="Nielsen J.C."/>
            <person name="Grijseels S."/>
            <person name="Prigent S."/>
            <person name="Ji B."/>
            <person name="Dainat J."/>
            <person name="Nielsen K.F."/>
            <person name="Frisvad J.C."/>
            <person name="Workman M."/>
            <person name="Nielsen J."/>
        </authorList>
    </citation>
    <scope>NUCLEOTIDE SEQUENCE [LARGE SCALE GENOMIC DNA]</scope>
    <source>
        <strain evidence="3">IBT 31811</strain>
    </source>
</reference>
<protein>
    <recommendedName>
        <fullName evidence="4">NAD(P)-binding protein</fullName>
    </recommendedName>
</protein>
<proteinExistence type="predicted"/>
<dbReference type="InterPro" id="IPR052228">
    <property type="entry name" value="Sec_Metab_Biosynth_Oxidored"/>
</dbReference>
<dbReference type="PANTHER" id="PTHR47534">
    <property type="entry name" value="YALI0E05731P"/>
    <property type="match status" value="1"/>
</dbReference>
<dbReference type="SUPFAM" id="SSF51735">
    <property type="entry name" value="NAD(P)-binding Rossmann-fold domains"/>
    <property type="match status" value="1"/>
</dbReference>
<dbReference type="GO" id="GO:0016491">
    <property type="term" value="F:oxidoreductase activity"/>
    <property type="evidence" value="ECO:0007669"/>
    <property type="project" value="UniProtKB-KW"/>
</dbReference>
<organism evidence="2 3">
    <name type="scientific">Penicillium antarcticum</name>
    <dbReference type="NCBI Taxonomy" id="416450"/>
    <lineage>
        <taxon>Eukaryota</taxon>
        <taxon>Fungi</taxon>
        <taxon>Dikarya</taxon>
        <taxon>Ascomycota</taxon>
        <taxon>Pezizomycotina</taxon>
        <taxon>Eurotiomycetes</taxon>
        <taxon>Eurotiomycetidae</taxon>
        <taxon>Eurotiales</taxon>
        <taxon>Aspergillaceae</taxon>
        <taxon>Penicillium</taxon>
    </lineage>
</organism>
<dbReference type="PRINTS" id="PR00081">
    <property type="entry name" value="GDHRDH"/>
</dbReference>
<evidence type="ECO:0000313" key="2">
    <source>
        <dbReference type="EMBL" id="OQD85035.1"/>
    </source>
</evidence>
<dbReference type="EMBL" id="MDYN01000011">
    <property type="protein sequence ID" value="OQD85035.1"/>
    <property type="molecule type" value="Genomic_DNA"/>
</dbReference>
<dbReference type="Gene3D" id="3.40.50.720">
    <property type="entry name" value="NAD(P)-binding Rossmann-like Domain"/>
    <property type="match status" value="1"/>
</dbReference>
<dbReference type="STRING" id="416450.A0A1V6Q735"/>
<evidence type="ECO:0000313" key="3">
    <source>
        <dbReference type="Proteomes" id="UP000191672"/>
    </source>
</evidence>
<dbReference type="AlphaFoldDB" id="A0A1V6Q735"/>
<dbReference type="Proteomes" id="UP000191672">
    <property type="component" value="Unassembled WGS sequence"/>
</dbReference>
<dbReference type="InterPro" id="IPR036291">
    <property type="entry name" value="NAD(P)-bd_dom_sf"/>
</dbReference>
<comment type="caution">
    <text evidence="2">The sequence shown here is derived from an EMBL/GenBank/DDBJ whole genome shotgun (WGS) entry which is preliminary data.</text>
</comment>
<keyword evidence="1" id="KW-0560">Oxidoreductase</keyword>
<sequence>MAQTLAQIREWNAALKSAKPEIVALFVGGTSGIGKHTAIKLAGAVMKPTIYIVGRNEAAGAQVVAAMEKANPNGSYGFKAVDVSNLRNVDKACEELKTRFEGLDLLFLSAGALAFSKNETAAGIDANHMLRYYSRMRFIENLLPALEATKSPRVISILAGGKEIMIEEDNLDLTKKFSLSASTGYPASMNSLAFEVLASQHPSVSFLHVFPGIVATPLLKNSMGSVAGTILGFLSKPISISAEESGEWQTWLSTSPNFAPKNSGQGAYILNYDGKDATNQSLMTQLREKGFPEIVWKHTQDTFNRILA</sequence>